<proteinExistence type="predicted"/>
<name>A0A9W8ADA8_9FUNG</name>
<dbReference type="Proteomes" id="UP001150569">
    <property type="component" value="Unassembled WGS sequence"/>
</dbReference>
<evidence type="ECO:0000256" key="2">
    <source>
        <dbReference type="ARBA" id="ARBA00022692"/>
    </source>
</evidence>
<feature type="region of interest" description="Disordered" evidence="5">
    <location>
        <begin position="156"/>
        <end position="185"/>
    </location>
</feature>
<feature type="transmembrane region" description="Helical" evidence="6">
    <location>
        <begin position="297"/>
        <end position="316"/>
    </location>
</feature>
<organism evidence="8 9">
    <name type="scientific">Tieghemiomyces parasiticus</name>
    <dbReference type="NCBI Taxonomy" id="78921"/>
    <lineage>
        <taxon>Eukaryota</taxon>
        <taxon>Fungi</taxon>
        <taxon>Fungi incertae sedis</taxon>
        <taxon>Zoopagomycota</taxon>
        <taxon>Kickxellomycotina</taxon>
        <taxon>Dimargaritomycetes</taxon>
        <taxon>Dimargaritales</taxon>
        <taxon>Dimargaritaceae</taxon>
        <taxon>Tieghemiomyces</taxon>
    </lineage>
</organism>
<feature type="transmembrane region" description="Helical" evidence="6">
    <location>
        <begin position="486"/>
        <end position="506"/>
    </location>
</feature>
<feature type="compositionally biased region" description="Low complexity" evidence="5">
    <location>
        <begin position="608"/>
        <end position="632"/>
    </location>
</feature>
<comment type="subcellular location">
    <subcellularLocation>
        <location evidence="1">Membrane</location>
        <topology evidence="1">Multi-pass membrane protein</topology>
    </subcellularLocation>
</comment>
<dbReference type="InterPro" id="IPR049452">
    <property type="entry name" value="Anoctamin_TM"/>
</dbReference>
<dbReference type="GO" id="GO:0005254">
    <property type="term" value="F:chloride channel activity"/>
    <property type="evidence" value="ECO:0007669"/>
    <property type="project" value="TreeGrafter"/>
</dbReference>
<keyword evidence="2 6" id="KW-0812">Transmembrane</keyword>
<accession>A0A9W8ADA8</accession>
<feature type="region of interest" description="Disordered" evidence="5">
    <location>
        <begin position="57"/>
        <end position="88"/>
    </location>
</feature>
<dbReference type="GO" id="GO:0032541">
    <property type="term" value="C:cortical endoplasmic reticulum"/>
    <property type="evidence" value="ECO:0007669"/>
    <property type="project" value="TreeGrafter"/>
</dbReference>
<keyword evidence="3 6" id="KW-1133">Transmembrane helix</keyword>
<gene>
    <name evidence="8" type="ORF">IWQ60_001813</name>
</gene>
<evidence type="ECO:0000259" key="7">
    <source>
        <dbReference type="Pfam" id="PF04547"/>
    </source>
</evidence>
<feature type="region of interest" description="Disordered" evidence="5">
    <location>
        <begin position="601"/>
        <end position="642"/>
    </location>
</feature>
<dbReference type="AlphaFoldDB" id="A0A9W8ADA8"/>
<dbReference type="GO" id="GO:0016020">
    <property type="term" value="C:membrane"/>
    <property type="evidence" value="ECO:0007669"/>
    <property type="project" value="UniProtKB-SubCell"/>
</dbReference>
<dbReference type="Pfam" id="PF04547">
    <property type="entry name" value="Anoctamin"/>
    <property type="match status" value="1"/>
</dbReference>
<evidence type="ECO:0000256" key="4">
    <source>
        <dbReference type="ARBA" id="ARBA00023136"/>
    </source>
</evidence>
<dbReference type="PANTHER" id="PTHR12308">
    <property type="entry name" value="ANOCTAMIN"/>
    <property type="match status" value="1"/>
</dbReference>
<evidence type="ECO:0000313" key="9">
    <source>
        <dbReference type="Proteomes" id="UP001150569"/>
    </source>
</evidence>
<protein>
    <recommendedName>
        <fullName evidence="7">Anoctamin transmembrane domain-containing protein</fullName>
    </recommendedName>
</protein>
<feature type="domain" description="Anoctamin transmembrane" evidence="7">
    <location>
        <begin position="289"/>
        <end position="849"/>
    </location>
</feature>
<evidence type="ECO:0000256" key="5">
    <source>
        <dbReference type="SAM" id="MobiDB-lite"/>
    </source>
</evidence>
<dbReference type="PANTHER" id="PTHR12308:SF73">
    <property type="entry name" value="ANOCTAMIN"/>
    <property type="match status" value="1"/>
</dbReference>
<evidence type="ECO:0000313" key="8">
    <source>
        <dbReference type="EMBL" id="KAJ1928713.1"/>
    </source>
</evidence>
<keyword evidence="9" id="KW-1185">Reference proteome</keyword>
<sequence length="991" mass="108575">MSRPRTLSETLRERLRPGRLWGRTTTGGGGGSRGRSTNQPDPSEFVDFVMVFRYDTDRDPPRPVPSPQVGGPTDVASPSSARPAREHAARAAYQEVLQRLRGAGLEWYTTEEASLPGRVFLFVTCPDACFRAWLLQSRAHDWIAGVRLFTPTDFATANGDSTTSPTTGPDPKAPTASLDRKGGGGGVNDDQCLAAAARRSPDTLVTANPLLKILQLDQSELRNVTPAERLRLVYRILTADPSEGGAGLHPERHPAIETIYPLHNKRFTRNWIKTWSLKWLIDQRDLSAIRDHLGEKVALYFAFLQFYFLWLLPPALAGTLAYLWGAAYSAPVALFVLGWSIAFTEVWARRQVDIATHWGTHQLSAVDEVQPKFVPEAIVTDPVTGERTPYFSPAKLWLRRAATAPLMLVAALLLALVIGFLFAVQTLADEHYKGPGQAYMTYLPAVLYAVLMGHVSSVYQQLARRLNDYENHRTVSQYEYNLSQKIFVLSFLVNYLSQFLVAWVYIPFRADINHHLMTWSAHLLGHAPLAGESLPVGEEGPSVQLKVSNTPADQLLLNNLFFFVLTGQVLSFFQETLIPIAMRYVSGLGRRTKVKAEAKMKAAIGGASTPRTQRSTSMSSTSTGTSPSAGSEAEGEETDTQETAVAATFGTKGDSANGPFATTTDLADLPPLPPVGRVLGRSPSVIARAPVGLRRRLIRRALREYELPEYDIYDDYAEMVTQFGFVALFSVVWPLAPLVSFINNWVELRSDAVKICINVRRPIPQRTESIGPWLGNLKLLCWMASITNALLVYQFGTLFPTTTPEARLYGNTNFTVALGTLLIVEHLYFGLHLLVRKIINSFPSAASKIIAFNDYQQKRDLYKELAAAGSNRSTSSAVLPSSSSSSSADPIGTQMLLGQPVIDLQRHGVAGPPTTAKGDDTVEPLAVAGGGNGGRLTTDDAGFPMTTSPSELFTRTPTATYFAHTNPNDRPHSDLSGDPGLDVISSAFKTK</sequence>
<keyword evidence="4 6" id="KW-0472">Membrane</keyword>
<evidence type="ECO:0000256" key="3">
    <source>
        <dbReference type="ARBA" id="ARBA00022989"/>
    </source>
</evidence>
<feature type="transmembrane region" description="Helical" evidence="6">
    <location>
        <begin position="439"/>
        <end position="459"/>
    </location>
</feature>
<dbReference type="EMBL" id="JANBPT010000062">
    <property type="protein sequence ID" value="KAJ1928713.1"/>
    <property type="molecule type" value="Genomic_DNA"/>
</dbReference>
<feature type="transmembrane region" description="Helical" evidence="6">
    <location>
        <begin position="322"/>
        <end position="342"/>
    </location>
</feature>
<feature type="region of interest" description="Disordered" evidence="5">
    <location>
        <begin position="1"/>
        <end position="44"/>
    </location>
</feature>
<reference evidence="8" key="1">
    <citation type="submission" date="2022-07" db="EMBL/GenBank/DDBJ databases">
        <title>Phylogenomic reconstructions and comparative analyses of Kickxellomycotina fungi.</title>
        <authorList>
            <person name="Reynolds N.K."/>
            <person name="Stajich J.E."/>
            <person name="Barry K."/>
            <person name="Grigoriev I.V."/>
            <person name="Crous P."/>
            <person name="Smith M.E."/>
        </authorList>
    </citation>
    <scope>NUCLEOTIDE SEQUENCE</scope>
    <source>
        <strain evidence="8">RSA 861</strain>
    </source>
</reference>
<evidence type="ECO:0000256" key="1">
    <source>
        <dbReference type="ARBA" id="ARBA00004141"/>
    </source>
</evidence>
<feature type="compositionally biased region" description="Low complexity" evidence="5">
    <location>
        <begin position="159"/>
        <end position="170"/>
    </location>
</feature>
<feature type="region of interest" description="Disordered" evidence="5">
    <location>
        <begin position="964"/>
        <end position="991"/>
    </location>
</feature>
<evidence type="ECO:0000256" key="6">
    <source>
        <dbReference type="SAM" id="Phobius"/>
    </source>
</evidence>
<dbReference type="OrthoDB" id="296386at2759"/>
<feature type="transmembrane region" description="Helical" evidence="6">
    <location>
        <begin position="406"/>
        <end position="427"/>
    </location>
</feature>
<comment type="caution">
    <text evidence="8">The sequence shown here is derived from an EMBL/GenBank/DDBJ whole genome shotgun (WGS) entry which is preliminary data.</text>
</comment>
<dbReference type="InterPro" id="IPR007632">
    <property type="entry name" value="Anoctamin"/>
</dbReference>